<comment type="function">
    <text evidence="7">F(1)F(0) ATP synthase produces ATP from ADP in the presence of a proton or sodium gradient. F-type ATPases consist of two structural domains, F(1) containing the extramembraneous catalytic core and F(0) containing the membrane proton channel, linked together by a central stalk and a peripheral stalk. During catalysis, ATP synthesis in the catalytic domain of F(1) is coupled via a rotary mechanism of the central stalk subunits to proton translocation.</text>
</comment>
<keyword evidence="3 7" id="KW-0375">Hydrogen ion transport</keyword>
<reference evidence="8 9" key="1">
    <citation type="journal article" date="2012" name="Genome Biol. Evol.">
        <title>Genome Sequence of the Mesophilic Thermotogales Bacterium Mesotoga prima MesG1.Ag.4.2 Reveals the Largest Thermotogales Genome To Date.</title>
        <authorList>
            <person name="Zhaxybayeva O."/>
            <person name="Swithers K.S."/>
            <person name="Foght J."/>
            <person name="Green A.G."/>
            <person name="Bruce D."/>
            <person name="Detter C."/>
            <person name="Han S."/>
            <person name="Teshima H."/>
            <person name="Han J."/>
            <person name="Woyke T."/>
            <person name="Pitluck S."/>
            <person name="Nolan M."/>
            <person name="Ivanova N."/>
            <person name="Pati A."/>
            <person name="Land M.L."/>
            <person name="Dlutek M."/>
            <person name="Doolittle W.F."/>
            <person name="Noll K.M."/>
            <person name="Nesbo C.L."/>
        </authorList>
    </citation>
    <scope>NUCLEOTIDE SEQUENCE [LARGE SCALE GENOMIC DNA]</scope>
    <source>
        <strain evidence="9">mesG1.Ag.4.2</strain>
    </source>
</reference>
<keyword evidence="7" id="KW-0139">CF(1)</keyword>
<dbReference type="GO" id="GO:0005886">
    <property type="term" value="C:plasma membrane"/>
    <property type="evidence" value="ECO:0007669"/>
    <property type="project" value="UniProtKB-SubCell"/>
</dbReference>
<gene>
    <name evidence="7" type="primary">atpH</name>
    <name evidence="8" type="ORF">Theba_1051</name>
</gene>
<dbReference type="eggNOG" id="COG0712">
    <property type="taxonomic scope" value="Bacteria"/>
</dbReference>
<keyword evidence="5 7" id="KW-0472">Membrane</keyword>
<comment type="function">
    <text evidence="7">This protein is part of the stalk that links CF(0) to CF(1). It either transmits conformational changes from CF(0) to CF(1) or is implicated in proton conduction.</text>
</comment>
<comment type="subcellular location">
    <subcellularLocation>
        <location evidence="7">Cell membrane</location>
        <topology evidence="7">Peripheral membrane protein</topology>
    </subcellularLocation>
    <subcellularLocation>
        <location evidence="1">Membrane</location>
    </subcellularLocation>
</comment>
<dbReference type="GO" id="GO:0045259">
    <property type="term" value="C:proton-transporting ATP synthase complex"/>
    <property type="evidence" value="ECO:0007669"/>
    <property type="project" value="UniProtKB-KW"/>
</dbReference>
<comment type="similarity">
    <text evidence="7">Belongs to the ATPase delta chain family.</text>
</comment>
<dbReference type="STRING" id="660470.Theba_1051"/>
<evidence type="ECO:0000313" key="9">
    <source>
        <dbReference type="Proteomes" id="UP000002881"/>
    </source>
</evidence>
<evidence type="ECO:0000313" key="8">
    <source>
        <dbReference type="EMBL" id="AFK06756.1"/>
    </source>
</evidence>
<evidence type="ECO:0000256" key="3">
    <source>
        <dbReference type="ARBA" id="ARBA00022781"/>
    </source>
</evidence>
<keyword evidence="4 7" id="KW-0406">Ion transport</keyword>
<evidence type="ECO:0000256" key="2">
    <source>
        <dbReference type="ARBA" id="ARBA00022448"/>
    </source>
</evidence>
<dbReference type="NCBIfam" id="TIGR01145">
    <property type="entry name" value="ATP_synt_delta"/>
    <property type="match status" value="1"/>
</dbReference>
<accession>I2F4A3</accession>
<proteinExistence type="inferred from homology"/>
<evidence type="ECO:0000256" key="4">
    <source>
        <dbReference type="ARBA" id="ARBA00023065"/>
    </source>
</evidence>
<dbReference type="SUPFAM" id="SSF47928">
    <property type="entry name" value="N-terminal domain of the delta subunit of the F1F0-ATP synthase"/>
    <property type="match status" value="1"/>
</dbReference>
<keyword evidence="9" id="KW-1185">Reference proteome</keyword>
<dbReference type="Pfam" id="PF00213">
    <property type="entry name" value="OSCP"/>
    <property type="match status" value="1"/>
</dbReference>
<sequence length="183" mass="20505">MKRILSLASKYANALFDSLPSENRETALSQLQQLSQSISNEELSKFLFDPTVQGEKKTGILLSFVQRPLKQIERLAALLVSMKRLELLPDIENAFSARLLVEGRMINVEVDSAVELTSEEEEAILEKVREKTGMQGLLKVTVDPSLIAGYVIRFSDEVIDTSLSGRLKRVSQELRSGPREVIE</sequence>
<dbReference type="GO" id="GO:0046933">
    <property type="term" value="F:proton-transporting ATP synthase activity, rotational mechanism"/>
    <property type="evidence" value="ECO:0007669"/>
    <property type="project" value="UniProtKB-UniRule"/>
</dbReference>
<protein>
    <recommendedName>
        <fullName evidence="7">ATP synthase subunit delta</fullName>
    </recommendedName>
    <alternativeName>
        <fullName evidence="7">ATP synthase F(1) sector subunit delta</fullName>
    </alternativeName>
    <alternativeName>
        <fullName evidence="7">F-type ATPase subunit delta</fullName>
        <shortName evidence="7">F-ATPase subunit delta</shortName>
    </alternativeName>
</protein>
<dbReference type="KEGG" id="mpg:Theba_1051"/>
<evidence type="ECO:0000256" key="1">
    <source>
        <dbReference type="ARBA" id="ARBA00004370"/>
    </source>
</evidence>
<dbReference type="HAMAP" id="MF_01416">
    <property type="entry name" value="ATP_synth_delta_bact"/>
    <property type="match status" value="1"/>
</dbReference>
<evidence type="ECO:0000256" key="5">
    <source>
        <dbReference type="ARBA" id="ARBA00023136"/>
    </source>
</evidence>
<evidence type="ECO:0000256" key="6">
    <source>
        <dbReference type="ARBA" id="ARBA00023310"/>
    </source>
</evidence>
<dbReference type="GeneID" id="87106882"/>
<name>I2F4A3_9BACT</name>
<dbReference type="EMBL" id="CP003532">
    <property type="protein sequence ID" value="AFK06756.1"/>
    <property type="molecule type" value="Genomic_DNA"/>
</dbReference>
<dbReference type="PRINTS" id="PR00125">
    <property type="entry name" value="ATPASEDELTA"/>
</dbReference>
<organism evidence="8 9">
    <name type="scientific">Mesotoga prima MesG1.Ag.4.2</name>
    <dbReference type="NCBI Taxonomy" id="660470"/>
    <lineage>
        <taxon>Bacteria</taxon>
        <taxon>Thermotogati</taxon>
        <taxon>Thermotogota</taxon>
        <taxon>Thermotogae</taxon>
        <taxon>Kosmotogales</taxon>
        <taxon>Kosmotogaceae</taxon>
        <taxon>Mesotoga</taxon>
    </lineage>
</organism>
<dbReference type="PANTHER" id="PTHR11910">
    <property type="entry name" value="ATP SYNTHASE DELTA CHAIN"/>
    <property type="match status" value="1"/>
</dbReference>
<dbReference type="AlphaFoldDB" id="I2F4A3"/>
<dbReference type="Gene3D" id="1.10.520.20">
    <property type="entry name" value="N-terminal domain of the delta subunit of the F1F0-ATP synthase"/>
    <property type="match status" value="1"/>
</dbReference>
<dbReference type="HOGENOM" id="CLU_085114_4_2_0"/>
<dbReference type="InterPro" id="IPR026015">
    <property type="entry name" value="ATP_synth_OSCP/delta_N_sf"/>
</dbReference>
<evidence type="ECO:0000256" key="7">
    <source>
        <dbReference type="HAMAP-Rule" id="MF_01416"/>
    </source>
</evidence>
<keyword evidence="2 7" id="KW-0813">Transport</keyword>
<dbReference type="InterPro" id="IPR000711">
    <property type="entry name" value="ATPase_OSCP/dsu"/>
</dbReference>
<keyword evidence="7" id="KW-1003">Cell membrane</keyword>
<keyword evidence="6 7" id="KW-0066">ATP synthesis</keyword>
<dbReference type="Proteomes" id="UP000002881">
    <property type="component" value="Chromosome"/>
</dbReference>
<dbReference type="RefSeq" id="WP_006492793.1">
    <property type="nucleotide sequence ID" value="NC_017934.1"/>
</dbReference>